<sequence>MKDTTYNQVRDVFAAVELDGPVPAAGHAHFVAPKWSLTPRAQRRTTNNIGNSYLSAVMRSWNRHQGSASVSTIGEPLMRSDTAEESPSHQGLPLESSLPFLDRYGRCLEILHYGFNSTVRLHQGRASPHEQHEQLFAVKVYSRNTWALQGLPIDEISFSPRRMAELHAHPQHRNILRIADILCNKRSQLCLVMPYYSGGNLHDLLCEGPIPAAEIDCLAAQILRGLAFLHGYKIAHCDIRLETVLLTANGAVKLAGFSDEYIRRLYVQCAVPTSPEDEDEDEDEELSHSTSQPSTWSFSSMLSSFLRTCLPQYKPRKTHPSSPSASHPRIRLPYLAPENFLSDLHRWYHNDDNSDDGDDDDPRPADIWATGIIYLTLIIGRLPWRSARAAPEDPRFTAYLQCRRGESLDGYPPIEAIGERRRRAVYAMLNPNPRKRVTAVGLLQSAWMEGVVVCEAGERGL</sequence>
<comment type="caution">
    <text evidence="6">The sequence shown here is derived from an EMBL/GenBank/DDBJ whole genome shotgun (WGS) entry which is preliminary data.</text>
</comment>
<dbReference type="PANTHER" id="PTHR45832:SF22">
    <property type="entry name" value="SERINE_THREONINE-PROTEIN KINASE SAMKA-RELATED"/>
    <property type="match status" value="1"/>
</dbReference>
<dbReference type="EMBL" id="JBFXLQ010000029">
    <property type="protein sequence ID" value="KAL2865779.1"/>
    <property type="molecule type" value="Genomic_DNA"/>
</dbReference>
<evidence type="ECO:0000313" key="6">
    <source>
        <dbReference type="EMBL" id="KAL2865779.1"/>
    </source>
</evidence>
<evidence type="ECO:0000256" key="2">
    <source>
        <dbReference type="ARBA" id="ARBA00022741"/>
    </source>
</evidence>
<evidence type="ECO:0000256" key="4">
    <source>
        <dbReference type="SAM" id="MobiDB-lite"/>
    </source>
</evidence>
<dbReference type="InterPro" id="IPR011009">
    <property type="entry name" value="Kinase-like_dom_sf"/>
</dbReference>
<feature type="compositionally biased region" description="Low complexity" evidence="4">
    <location>
        <begin position="288"/>
        <end position="297"/>
    </location>
</feature>
<keyword evidence="3" id="KW-0067">ATP-binding</keyword>
<organism evidence="6 7">
    <name type="scientific">Aspergillus lucknowensis</name>
    <dbReference type="NCBI Taxonomy" id="176173"/>
    <lineage>
        <taxon>Eukaryota</taxon>
        <taxon>Fungi</taxon>
        <taxon>Dikarya</taxon>
        <taxon>Ascomycota</taxon>
        <taxon>Pezizomycotina</taxon>
        <taxon>Eurotiomycetes</taxon>
        <taxon>Eurotiomycetidae</taxon>
        <taxon>Eurotiales</taxon>
        <taxon>Aspergillaceae</taxon>
        <taxon>Aspergillus</taxon>
        <taxon>Aspergillus subgen. Nidulantes</taxon>
    </lineage>
</organism>
<dbReference type="Proteomes" id="UP001610432">
    <property type="component" value="Unassembled WGS sequence"/>
</dbReference>
<accession>A0ABR4LMM0</accession>
<feature type="region of interest" description="Disordered" evidence="4">
    <location>
        <begin position="273"/>
        <end position="297"/>
    </location>
</feature>
<feature type="compositionally biased region" description="Acidic residues" evidence="4">
    <location>
        <begin position="275"/>
        <end position="285"/>
    </location>
</feature>
<comment type="similarity">
    <text evidence="1">Belongs to the protein kinase superfamily. STE Ser/Thr protein kinase family. STE20 subfamily.</text>
</comment>
<dbReference type="SUPFAM" id="SSF56112">
    <property type="entry name" value="Protein kinase-like (PK-like)"/>
    <property type="match status" value="1"/>
</dbReference>
<dbReference type="RefSeq" id="XP_070884758.1">
    <property type="nucleotide sequence ID" value="XM_071033245.1"/>
</dbReference>
<name>A0ABR4LMM0_9EURO</name>
<gene>
    <name evidence="6" type="ORF">BJX67DRAFT_382465</name>
</gene>
<keyword evidence="2" id="KW-0547">Nucleotide-binding</keyword>
<dbReference type="GeneID" id="98148317"/>
<evidence type="ECO:0000256" key="3">
    <source>
        <dbReference type="ARBA" id="ARBA00022840"/>
    </source>
</evidence>
<keyword evidence="7" id="KW-1185">Reference proteome</keyword>
<proteinExistence type="inferred from homology"/>
<evidence type="ECO:0000256" key="1">
    <source>
        <dbReference type="ARBA" id="ARBA00008874"/>
    </source>
</evidence>
<dbReference type="PANTHER" id="PTHR45832">
    <property type="entry name" value="SERINE/THREONINE-PROTEIN KINASE SAMKA-RELATED-RELATED"/>
    <property type="match status" value="1"/>
</dbReference>
<evidence type="ECO:0000259" key="5">
    <source>
        <dbReference type="PROSITE" id="PS50011"/>
    </source>
</evidence>
<dbReference type="Pfam" id="PF00069">
    <property type="entry name" value="Pkinase"/>
    <property type="match status" value="1"/>
</dbReference>
<dbReference type="InterPro" id="IPR051931">
    <property type="entry name" value="PAK3-like"/>
</dbReference>
<dbReference type="PROSITE" id="PS50011">
    <property type="entry name" value="PROTEIN_KINASE_DOM"/>
    <property type="match status" value="1"/>
</dbReference>
<evidence type="ECO:0000313" key="7">
    <source>
        <dbReference type="Proteomes" id="UP001610432"/>
    </source>
</evidence>
<dbReference type="SMART" id="SM00220">
    <property type="entry name" value="S_TKc"/>
    <property type="match status" value="1"/>
</dbReference>
<reference evidence="6 7" key="1">
    <citation type="submission" date="2024-07" db="EMBL/GenBank/DDBJ databases">
        <title>Section-level genome sequencing and comparative genomics of Aspergillus sections Usti and Cavernicolus.</title>
        <authorList>
            <consortium name="Lawrence Berkeley National Laboratory"/>
            <person name="Nybo J.L."/>
            <person name="Vesth T.C."/>
            <person name="Theobald S."/>
            <person name="Frisvad J.C."/>
            <person name="Larsen T.O."/>
            <person name="Kjaerboelling I."/>
            <person name="Rothschild-Mancinelli K."/>
            <person name="Lyhne E.K."/>
            <person name="Kogle M.E."/>
            <person name="Barry K."/>
            <person name="Clum A."/>
            <person name="Na H."/>
            <person name="Ledsgaard L."/>
            <person name="Lin J."/>
            <person name="Lipzen A."/>
            <person name="Kuo A."/>
            <person name="Riley R."/>
            <person name="Mondo S."/>
            <person name="Labutti K."/>
            <person name="Haridas S."/>
            <person name="Pangalinan J."/>
            <person name="Salamov A.A."/>
            <person name="Simmons B.A."/>
            <person name="Magnuson J.K."/>
            <person name="Chen J."/>
            <person name="Drula E."/>
            <person name="Henrissat B."/>
            <person name="Wiebenga A."/>
            <person name="Lubbers R.J."/>
            <person name="Gomes A.C."/>
            <person name="Macurrencykelacurrency M.R."/>
            <person name="Stajich J."/>
            <person name="Grigoriev I.V."/>
            <person name="Mortensen U.H."/>
            <person name="De Vries R.P."/>
            <person name="Baker S.E."/>
            <person name="Andersen M.R."/>
        </authorList>
    </citation>
    <scope>NUCLEOTIDE SEQUENCE [LARGE SCALE GENOMIC DNA]</scope>
    <source>
        <strain evidence="6 7">CBS 449.75</strain>
    </source>
</reference>
<protein>
    <submittedName>
        <fullName evidence="6">Kinase-like domain-containing protein</fullName>
    </submittedName>
</protein>
<dbReference type="InterPro" id="IPR000719">
    <property type="entry name" value="Prot_kinase_dom"/>
</dbReference>
<dbReference type="Gene3D" id="1.10.510.10">
    <property type="entry name" value="Transferase(Phosphotransferase) domain 1"/>
    <property type="match status" value="2"/>
</dbReference>
<feature type="domain" description="Protein kinase" evidence="5">
    <location>
        <begin position="105"/>
        <end position="448"/>
    </location>
</feature>